<dbReference type="PROSITE" id="PS00843">
    <property type="entry name" value="DALA_DALA_LIGASE_1"/>
    <property type="match status" value="1"/>
</dbReference>
<dbReference type="InterPro" id="IPR011764">
    <property type="entry name" value="Biotin_carboxylation_dom"/>
</dbReference>
<feature type="region of interest" description="Disordered" evidence="4">
    <location>
        <begin position="500"/>
        <end position="556"/>
    </location>
</feature>
<reference evidence="7 8" key="1">
    <citation type="journal article" date="2012" name="Genome Biol.">
        <title>The genome of the polar eukaryotic microalga coccomyxa subellipsoidea reveals traits of cold adaptation.</title>
        <authorList>
            <person name="Blanc G."/>
            <person name="Agarkova I."/>
            <person name="Grimwood J."/>
            <person name="Kuo A."/>
            <person name="Brueggeman A."/>
            <person name="Dunigan D."/>
            <person name="Gurnon J."/>
            <person name="Ladunga I."/>
            <person name="Lindquist E."/>
            <person name="Lucas S."/>
            <person name="Pangilinan J."/>
            <person name="Proschold T."/>
            <person name="Salamov A."/>
            <person name="Schmutz J."/>
            <person name="Weeks D."/>
            <person name="Yamada T."/>
            <person name="Claverie J.M."/>
            <person name="Grigoriev I."/>
            <person name="Van Etten J."/>
            <person name="Lomsadze A."/>
            <person name="Borodovsky M."/>
        </authorList>
    </citation>
    <scope>NUCLEOTIDE SEQUENCE [LARGE SCALE GENOMIC DNA]</scope>
    <source>
        <strain evidence="7 8">C-169</strain>
    </source>
</reference>
<keyword evidence="1" id="KW-0436">Ligase</keyword>
<organism evidence="7 8">
    <name type="scientific">Coccomyxa subellipsoidea (strain C-169)</name>
    <name type="common">Green microalga</name>
    <dbReference type="NCBI Taxonomy" id="574566"/>
    <lineage>
        <taxon>Eukaryota</taxon>
        <taxon>Viridiplantae</taxon>
        <taxon>Chlorophyta</taxon>
        <taxon>core chlorophytes</taxon>
        <taxon>Trebouxiophyceae</taxon>
        <taxon>Trebouxiophyceae incertae sedis</taxon>
        <taxon>Coccomyxaceae</taxon>
        <taxon>Coccomyxa</taxon>
        <taxon>Coccomyxa subellipsoidea</taxon>
    </lineage>
</organism>
<evidence type="ECO:0000259" key="5">
    <source>
        <dbReference type="PROSITE" id="PS50800"/>
    </source>
</evidence>
<evidence type="ECO:0000313" key="8">
    <source>
        <dbReference type="Proteomes" id="UP000007264"/>
    </source>
</evidence>
<dbReference type="Gene3D" id="3.30.470.20">
    <property type="entry name" value="ATP-grasp fold, B domain"/>
    <property type="match status" value="1"/>
</dbReference>
<evidence type="ECO:0000256" key="1">
    <source>
        <dbReference type="ARBA" id="ARBA00022598"/>
    </source>
</evidence>
<evidence type="ECO:0000256" key="3">
    <source>
        <dbReference type="ARBA" id="ARBA00022840"/>
    </source>
</evidence>
<dbReference type="Proteomes" id="UP000007264">
    <property type="component" value="Unassembled WGS sequence"/>
</dbReference>
<dbReference type="RefSeq" id="XP_005649721.1">
    <property type="nucleotide sequence ID" value="XM_005649664.1"/>
</dbReference>
<dbReference type="OrthoDB" id="511314at2759"/>
<name>I0Z3F8_COCSC</name>
<dbReference type="SMART" id="SM00513">
    <property type="entry name" value="SAP"/>
    <property type="match status" value="2"/>
</dbReference>
<dbReference type="GO" id="GO:0008716">
    <property type="term" value="F:D-alanine-D-alanine ligase activity"/>
    <property type="evidence" value="ECO:0007669"/>
    <property type="project" value="TreeGrafter"/>
</dbReference>
<dbReference type="InterPro" id="IPR036361">
    <property type="entry name" value="SAP_dom_sf"/>
</dbReference>
<dbReference type="PANTHER" id="PTHR23132">
    <property type="entry name" value="D-ALANINE--D-ALANINE LIGASE"/>
    <property type="match status" value="1"/>
</dbReference>
<dbReference type="KEGG" id="csl:COCSUDRAFT_61418"/>
<feature type="domain" description="SAP" evidence="5">
    <location>
        <begin position="9"/>
        <end position="43"/>
    </location>
</feature>
<gene>
    <name evidence="7" type="ORF">COCSUDRAFT_61418</name>
</gene>
<dbReference type="PROSITE" id="PS50979">
    <property type="entry name" value="BC"/>
    <property type="match status" value="1"/>
</dbReference>
<dbReference type="Pfam" id="PF01820">
    <property type="entry name" value="Dala_Dala_lig_N"/>
    <property type="match status" value="2"/>
</dbReference>
<sequence length="1620" mass="174845">MLANLPEDLTDAKVADLQKVCMSLGASKTGKKQVLIDRINRMLEVYTQQLDEDEAAEEEAEQVLDEGYEADVGDDEDTEEESFIRASQNDDLMGDLEGESSSEGNMLSLIGKPREQQLEELEAWTVRDMRAALNRQEVKNIGANTRVNLIPKMMALLEEDKVDAAIERHSLTAVPDSVPFSSEDDLEENLNLLTMSDLRDLLRQREQQVKGTKSELIDRLTPLLLRESAVAEFVAGLGAADVEAQLEARGLPTGMDEAAARAALTEALVLEEDYDPAAAEQEREQLALERERLVAQEGQERWARILGPCLRVGVICGGTGASREASLHSARTLLDQLDTIHHLQAAAWHGVEMDPEQYGINVVPCFIDSSGRTHLLSVEQLQSHSAADLDFLLAHTDQAFPSMEEAAEQLKEVADVMVPMATGDLAEEGQLQALLQKAGMPFVGSPSEAVVLAGSRARLAGEMERLGFPTLQHLALTVADFTGDEDVVELAGQWADALSEQKGQEEEQLLEAVSPPRDGPVFFNPFGRSSPAQSGSSPEGGEASTSGQGAGDQTAAEQGAVIDVEAESSALAQPWGRRLWNWAQAAGLDAHSGVFVAKPGGVGRGDRPGANVVMARGLPAAALAARDLMEQGHESVVVERHMGGAVRVSVAVVEGREGPIALLPSQEELICPEATFLDAGLEAERQAARREGYSEEQIEAVLAGQRDALLQDTHGMSYAQCLEEDFPDTRLRQSCPPRLPKELVWGLRQGAARLFKASHLLSPELGLRDAAVIEGWVELPKEEPASSSADDAAEGVTVPALALPSLHHRLYPRTKAVLTPADLEKAAHVHEDRDPSFDMQGEYLSDGTEGYKRIFDEAEAKLKWKEAMLSMPPPEVDDPCDLPADSLCRWDSGTIMFDAVHAALDLQPTGPLFAQAAEAGLSHQATLRHVISSAARRAGLPAIPTPFAESIQRTIFMTLPPPRDYEGELDAQLAKDEVYTEEGLFNEALVERPAYDEPPKRQRRIMDPNATFVPVWAHPRYGDRLDIGLERQVDESLKAQEEVAGSGREEEEEEQQVMPQRIWILTGGDSSERRESLASGLAAWLRLRTQIEVQPELFLLAPRNAGADLAERKGTLLQRRAELLAMVGAEEDLPEELQVQNIRRPPLRPVEPHVMGVWAVPYAAALHATPEDIHEVCERALRAANTADHRRAEEDVAEDELRKYVAQQLVTAEVHGVAGTWGGNPNQLPPPPRYMDLTNFAMEAEAAQAVVLLALHGGMGENGTVQALLQGYGVPITGPSWDAASVAIDKAATAEVLAELEVHNVSTAPKFPVTLQRLLAAADDEEECHALFEEMQDAIGGSNSLVIKPAADGGPAAVARLGSHTDLGWYACAVADRDAAIPAGVLEQPPSRQQAGAPIPLPLTPPPVFVVEPFVDTESVRMVTGEDGRPSIEWTGDSRWLHVSIGLLGQVGTMRALGPTLKLPDQTGMQTVRVTPPPGDLVREDVLAGVRARAEMVADALGLNGAASLEALMHAESADLVLIEANAIPDISPGSDLFQQAMMDEELGCPTPAELLKELIAFSNFAEQPAPAVADDAELAAAADKDAGLASSGWQYGAMASLPDEDFEDEDALSIVNADQ</sequence>
<dbReference type="InterPro" id="IPR003034">
    <property type="entry name" value="SAP_dom"/>
</dbReference>
<comment type="caution">
    <text evidence="7">The sequence shown here is derived from an EMBL/GenBank/DDBJ whole genome shotgun (WGS) entry which is preliminary data.</text>
</comment>
<dbReference type="GO" id="GO:0005524">
    <property type="term" value="F:ATP binding"/>
    <property type="evidence" value="ECO:0007669"/>
    <property type="project" value="UniProtKB-KW"/>
</dbReference>
<dbReference type="GeneID" id="17043179"/>
<dbReference type="PROSITE" id="PS50800">
    <property type="entry name" value="SAP"/>
    <property type="match status" value="2"/>
</dbReference>
<dbReference type="Pfam" id="PF02037">
    <property type="entry name" value="SAP"/>
    <property type="match status" value="2"/>
</dbReference>
<feature type="region of interest" description="Disordered" evidence="4">
    <location>
        <begin position="51"/>
        <end position="83"/>
    </location>
</feature>
<dbReference type="Gene3D" id="3.40.50.20">
    <property type="match status" value="2"/>
</dbReference>
<feature type="compositionally biased region" description="Polar residues" evidence="4">
    <location>
        <begin position="530"/>
        <end position="547"/>
    </location>
</feature>
<keyword evidence="8" id="KW-1185">Reference proteome</keyword>
<dbReference type="PANTHER" id="PTHR23132:SF0">
    <property type="entry name" value="D-ALANINE-D-ALANINE LIGASE FAMILY"/>
    <property type="match status" value="1"/>
</dbReference>
<proteinExistence type="predicted"/>
<dbReference type="SUPFAM" id="SSF56059">
    <property type="entry name" value="Glutathione synthetase ATP-binding domain-like"/>
    <property type="match status" value="1"/>
</dbReference>
<protein>
    <recommendedName>
        <fullName evidence="9">SAP domain-containing protein</fullName>
    </recommendedName>
</protein>
<dbReference type="SUPFAM" id="SSF68906">
    <property type="entry name" value="SAP domain"/>
    <property type="match status" value="1"/>
</dbReference>
<dbReference type="EMBL" id="AGSI01000004">
    <property type="protein sequence ID" value="EIE25177.1"/>
    <property type="molecule type" value="Genomic_DNA"/>
</dbReference>
<feature type="domain" description="Biotin carboxylation" evidence="6">
    <location>
        <begin position="333"/>
        <end position="1580"/>
    </location>
</feature>
<feature type="compositionally biased region" description="Acidic residues" evidence="4">
    <location>
        <begin position="51"/>
        <end position="81"/>
    </location>
</feature>
<evidence type="ECO:0000256" key="4">
    <source>
        <dbReference type="SAM" id="MobiDB-lite"/>
    </source>
</evidence>
<dbReference type="InterPro" id="IPR000291">
    <property type="entry name" value="D-Ala_lig_Van_CS"/>
</dbReference>
<evidence type="ECO:0008006" key="9">
    <source>
        <dbReference type="Google" id="ProtNLM"/>
    </source>
</evidence>
<dbReference type="STRING" id="574566.I0Z3F8"/>
<evidence type="ECO:0000256" key="2">
    <source>
        <dbReference type="ARBA" id="ARBA00022741"/>
    </source>
</evidence>
<feature type="region of interest" description="Disordered" evidence="4">
    <location>
        <begin position="1036"/>
        <end position="1057"/>
    </location>
</feature>
<keyword evidence="2" id="KW-0547">Nucleotide-binding</keyword>
<dbReference type="InterPro" id="IPR011127">
    <property type="entry name" value="Dala_Dala_lig_N"/>
</dbReference>
<dbReference type="Gene3D" id="1.10.720.30">
    <property type="entry name" value="SAP domain"/>
    <property type="match status" value="1"/>
</dbReference>
<keyword evidence="3" id="KW-0067">ATP-binding</keyword>
<dbReference type="eggNOG" id="ENOG502QS9K">
    <property type="taxonomic scope" value="Eukaryota"/>
</dbReference>
<evidence type="ECO:0000259" key="6">
    <source>
        <dbReference type="PROSITE" id="PS50979"/>
    </source>
</evidence>
<dbReference type="InterPro" id="IPR016185">
    <property type="entry name" value="PreATP-grasp_dom_sf"/>
</dbReference>
<evidence type="ECO:0000313" key="7">
    <source>
        <dbReference type="EMBL" id="EIE25177.1"/>
    </source>
</evidence>
<dbReference type="SUPFAM" id="SSF52440">
    <property type="entry name" value="PreATP-grasp domain"/>
    <property type="match status" value="2"/>
</dbReference>
<accession>I0Z3F8</accession>
<feature type="domain" description="SAP" evidence="5">
    <location>
        <begin position="190"/>
        <end position="224"/>
    </location>
</feature>